<dbReference type="Gene3D" id="2.30.30.100">
    <property type="match status" value="1"/>
</dbReference>
<keyword evidence="3" id="KW-1185">Reference proteome</keyword>
<dbReference type="OrthoDB" id="24895at2157"/>
<evidence type="ECO:0000313" key="3">
    <source>
        <dbReference type="Proteomes" id="UP000010469"/>
    </source>
</evidence>
<feature type="domain" description="Sm" evidence="1">
    <location>
        <begin position="10"/>
        <end position="79"/>
    </location>
</feature>
<dbReference type="STRING" id="1056495.Calag_1248"/>
<sequence length="148" mass="16688">MSASPEPARRFVSRLNSLLDRNVTIKLINGRTYTGKLTGYDPTTYSIMLESAKDNEGNIWPLSIIYGNNISEILMGESEIFNAKEFSEFLSRFGNIEKHLIKVYDDINVVEVGKSIKVSKDGVEGSGPLAQKIYSIYREYLRTKGINQ</sequence>
<reference evidence="3" key="1">
    <citation type="submission" date="2012-03" db="EMBL/GenBank/DDBJ databases">
        <title>Complete genome of Caldisphaera lagunensis DSM 15908.</title>
        <authorList>
            <person name="Lucas S."/>
            <person name="Copeland A."/>
            <person name="Lapidus A."/>
            <person name="Glavina del Rio T."/>
            <person name="Dalin E."/>
            <person name="Tice H."/>
            <person name="Bruce D."/>
            <person name="Goodwin L."/>
            <person name="Pitluck S."/>
            <person name="Peters L."/>
            <person name="Mikhailova N."/>
            <person name="Teshima H."/>
            <person name="Kyrpides N."/>
            <person name="Mavromatis K."/>
            <person name="Ivanova N."/>
            <person name="Brettin T."/>
            <person name="Detter J.C."/>
            <person name="Han C."/>
            <person name="Larimer F."/>
            <person name="Land M."/>
            <person name="Hauser L."/>
            <person name="Markowitz V."/>
            <person name="Cheng J.-F."/>
            <person name="Hugenholtz P."/>
            <person name="Woyke T."/>
            <person name="Wu D."/>
            <person name="Spring S."/>
            <person name="Schroeder M."/>
            <person name="Brambilla E."/>
            <person name="Klenk H.-P."/>
            <person name="Eisen J.A."/>
        </authorList>
    </citation>
    <scope>NUCLEOTIDE SEQUENCE [LARGE SCALE GENOMIC DNA]</scope>
    <source>
        <strain evidence="3">DSM 15908 / JCM 11604 / IC-154</strain>
    </source>
</reference>
<dbReference type="HOGENOM" id="CLU_145829_0_0_2"/>
<evidence type="ECO:0000313" key="2">
    <source>
        <dbReference type="EMBL" id="AFZ70965.1"/>
    </source>
</evidence>
<dbReference type="Proteomes" id="UP000010469">
    <property type="component" value="Chromosome"/>
</dbReference>
<keyword evidence="2" id="KW-0687">Ribonucleoprotein</keyword>
<gene>
    <name evidence="2" type="ordered locus">Calag_1248</name>
</gene>
<dbReference type="Gene3D" id="3.30.310.60">
    <property type="entry name" value="Like-Sm ribonucleoprotein, C-terminal domain"/>
    <property type="match status" value="1"/>
</dbReference>
<dbReference type="SUPFAM" id="SSF50182">
    <property type="entry name" value="Sm-like ribonucleoproteins"/>
    <property type="match status" value="1"/>
</dbReference>
<protein>
    <submittedName>
        <fullName evidence="2">Small nuclear ribonucleoprotein</fullName>
    </submittedName>
</protein>
<accession>L0AD38</accession>
<organism evidence="2 3">
    <name type="scientific">Caldisphaera lagunensis (strain DSM 15908 / JCM 11604 / ANMR 0165 / IC-154)</name>
    <dbReference type="NCBI Taxonomy" id="1056495"/>
    <lineage>
        <taxon>Archaea</taxon>
        <taxon>Thermoproteota</taxon>
        <taxon>Thermoprotei</taxon>
        <taxon>Acidilobales</taxon>
        <taxon>Caldisphaeraceae</taxon>
        <taxon>Caldisphaera</taxon>
    </lineage>
</organism>
<dbReference type="InterPro" id="IPR001163">
    <property type="entry name" value="Sm_dom_euk/arc"/>
</dbReference>
<dbReference type="eggNOG" id="arCOG00999">
    <property type="taxonomic scope" value="Archaea"/>
</dbReference>
<dbReference type="InParanoid" id="L0AD38"/>
<dbReference type="InterPro" id="IPR028277">
    <property type="entry name" value="Lsm_C"/>
</dbReference>
<name>L0AD38_CALLD</name>
<dbReference type="AlphaFoldDB" id="L0AD38"/>
<dbReference type="InterPro" id="IPR010920">
    <property type="entry name" value="LSM_dom_sf"/>
</dbReference>
<dbReference type="PROSITE" id="PS52002">
    <property type="entry name" value="SM"/>
    <property type="match status" value="1"/>
</dbReference>
<dbReference type="Pfam" id="PF01423">
    <property type="entry name" value="LSM"/>
    <property type="match status" value="1"/>
</dbReference>
<proteinExistence type="predicted"/>
<dbReference type="InterPro" id="IPR047575">
    <property type="entry name" value="Sm"/>
</dbReference>
<dbReference type="GeneID" id="14212508"/>
<dbReference type="RefSeq" id="WP_015232862.1">
    <property type="nucleotide sequence ID" value="NC_019791.1"/>
</dbReference>
<dbReference type="GO" id="GO:0003723">
    <property type="term" value="F:RNA binding"/>
    <property type="evidence" value="ECO:0007669"/>
    <property type="project" value="InterPro"/>
</dbReference>
<dbReference type="InterPro" id="IPR037156">
    <property type="entry name" value="Lsm_C_sf"/>
</dbReference>
<evidence type="ECO:0000259" key="1">
    <source>
        <dbReference type="PROSITE" id="PS52002"/>
    </source>
</evidence>
<dbReference type="GO" id="GO:1990904">
    <property type="term" value="C:ribonucleoprotein complex"/>
    <property type="evidence" value="ECO:0007669"/>
    <property type="project" value="UniProtKB-KW"/>
</dbReference>
<dbReference type="KEGG" id="clg:Calag_1248"/>
<dbReference type="Pfam" id="PF14894">
    <property type="entry name" value="Lsm_C"/>
    <property type="match status" value="1"/>
</dbReference>
<dbReference type="EMBL" id="CP003378">
    <property type="protein sequence ID" value="AFZ70965.1"/>
    <property type="molecule type" value="Genomic_DNA"/>
</dbReference>